<evidence type="ECO:0000313" key="7">
    <source>
        <dbReference type="EMBL" id="QQZ50511.1"/>
    </source>
</evidence>
<evidence type="ECO:0000256" key="1">
    <source>
        <dbReference type="ARBA" id="ARBA00004141"/>
    </source>
</evidence>
<evidence type="ECO:0000256" key="6">
    <source>
        <dbReference type="SAM" id="Phobius"/>
    </source>
</evidence>
<keyword evidence="4 6" id="KW-1133">Transmembrane helix</keyword>
<organism evidence="7">
    <name type="scientific">Phenylobacterium glaciei</name>
    <dbReference type="NCBI Taxonomy" id="2803784"/>
    <lineage>
        <taxon>Bacteria</taxon>
        <taxon>Pseudomonadati</taxon>
        <taxon>Pseudomonadota</taxon>
        <taxon>Alphaproteobacteria</taxon>
        <taxon>Caulobacterales</taxon>
        <taxon>Caulobacteraceae</taxon>
        <taxon>Phenylobacterium</taxon>
    </lineage>
</organism>
<dbReference type="Gene3D" id="1.10.3860.10">
    <property type="entry name" value="Sodium:dicarboxylate symporter"/>
    <property type="match status" value="1"/>
</dbReference>
<feature type="transmembrane region" description="Helical" evidence="6">
    <location>
        <begin position="32"/>
        <end position="54"/>
    </location>
</feature>
<keyword evidence="3 6" id="KW-0812">Transmembrane</keyword>
<evidence type="ECO:0000256" key="2">
    <source>
        <dbReference type="ARBA" id="ARBA00022448"/>
    </source>
</evidence>
<protein>
    <submittedName>
        <fullName evidence="7">Cation:dicarboxylase symporter family transporter</fullName>
    </submittedName>
</protein>
<evidence type="ECO:0000256" key="3">
    <source>
        <dbReference type="ARBA" id="ARBA00022692"/>
    </source>
</evidence>
<keyword evidence="2" id="KW-0813">Transport</keyword>
<evidence type="ECO:0000256" key="4">
    <source>
        <dbReference type="ARBA" id="ARBA00022989"/>
    </source>
</evidence>
<dbReference type="SUPFAM" id="SSF118215">
    <property type="entry name" value="Proton glutamate symport protein"/>
    <property type="match status" value="1"/>
</dbReference>
<name>A0A974P3F9_9CAUL</name>
<reference evidence="7" key="1">
    <citation type="submission" date="2021-01" db="EMBL/GenBank/DDBJ databases">
        <title>Genome sequence of Phenylobacterium sp. 20VBR1 isolated from a valley glaceir, Ny-Alesund, Svalbard.</title>
        <authorList>
            <person name="Thomas F.A."/>
            <person name="Krishnan K.P."/>
            <person name="Sinha R.K."/>
        </authorList>
    </citation>
    <scope>NUCLEOTIDE SEQUENCE</scope>
    <source>
        <strain evidence="7">20VBR1</strain>
    </source>
</reference>
<dbReference type="EMBL" id="CP068570">
    <property type="protein sequence ID" value="QQZ50511.1"/>
    <property type="molecule type" value="Genomic_DNA"/>
</dbReference>
<dbReference type="AlphaFoldDB" id="A0A974P3F9"/>
<evidence type="ECO:0000256" key="5">
    <source>
        <dbReference type="ARBA" id="ARBA00023136"/>
    </source>
</evidence>
<gene>
    <name evidence="7" type="ORF">JKL49_02800</name>
</gene>
<dbReference type="GO" id="GO:0015293">
    <property type="term" value="F:symporter activity"/>
    <property type="evidence" value="ECO:0007669"/>
    <property type="project" value="InterPro"/>
</dbReference>
<comment type="subcellular location">
    <subcellularLocation>
        <location evidence="1">Membrane</location>
        <topology evidence="1">Multi-pass membrane protein</topology>
    </subcellularLocation>
</comment>
<keyword evidence="5 6" id="KW-0472">Membrane</keyword>
<dbReference type="InterPro" id="IPR036458">
    <property type="entry name" value="Na:dicarbo_symporter_sf"/>
</dbReference>
<dbReference type="Pfam" id="PF00375">
    <property type="entry name" value="SDF"/>
    <property type="match status" value="1"/>
</dbReference>
<dbReference type="GO" id="GO:0016020">
    <property type="term" value="C:membrane"/>
    <property type="evidence" value="ECO:0007669"/>
    <property type="project" value="UniProtKB-SubCell"/>
</dbReference>
<accession>A0A974P3F9</accession>
<dbReference type="InterPro" id="IPR001991">
    <property type="entry name" value="Na-dicarboxylate_symporter"/>
</dbReference>
<sequence length="78" mass="8187">MVFALVFGLAATRISAEKRASLFGFFDAVKDAMMTLVHWVLWAAPFGVFALALVTGARTGLGPSASWATTSSSSRSCA</sequence>
<proteinExistence type="predicted"/>